<proteinExistence type="predicted"/>
<dbReference type="Gene3D" id="1.10.10.10">
    <property type="entry name" value="Winged helix-like DNA-binding domain superfamily/Winged helix DNA-binding domain"/>
    <property type="match status" value="1"/>
</dbReference>
<keyword evidence="3" id="KW-0804">Transcription</keyword>
<dbReference type="GO" id="GO:0003677">
    <property type="term" value="F:DNA binding"/>
    <property type="evidence" value="ECO:0007669"/>
    <property type="project" value="UniProtKB-KW"/>
</dbReference>
<gene>
    <name evidence="5" type="ORF">A5892_01645</name>
</gene>
<dbReference type="Proteomes" id="UP000077875">
    <property type="component" value="Chromosome"/>
</dbReference>
<dbReference type="SUPFAM" id="SSF46785">
    <property type="entry name" value="Winged helix' DNA-binding domain"/>
    <property type="match status" value="1"/>
</dbReference>
<evidence type="ECO:0000313" key="6">
    <source>
        <dbReference type="Proteomes" id="UP000077875"/>
    </source>
</evidence>
<keyword evidence="1" id="KW-0805">Transcription regulation</keyword>
<protein>
    <recommendedName>
        <fullName evidence="4">HTH gntR-type domain-containing protein</fullName>
    </recommendedName>
</protein>
<keyword evidence="6" id="KW-1185">Reference proteome</keyword>
<organism evidence="5 6">
    <name type="scientific">Halotalea alkalilenta</name>
    <dbReference type="NCBI Taxonomy" id="376489"/>
    <lineage>
        <taxon>Bacteria</taxon>
        <taxon>Pseudomonadati</taxon>
        <taxon>Pseudomonadota</taxon>
        <taxon>Gammaproteobacteria</taxon>
        <taxon>Oceanospirillales</taxon>
        <taxon>Halomonadaceae</taxon>
        <taxon>Halotalea</taxon>
    </lineage>
</organism>
<dbReference type="Gene3D" id="1.20.120.530">
    <property type="entry name" value="GntR ligand-binding domain-like"/>
    <property type="match status" value="1"/>
</dbReference>
<dbReference type="STRING" id="376489.A5892_01645"/>
<reference evidence="5 6" key="1">
    <citation type="submission" date="2016-04" db="EMBL/GenBank/DDBJ databases">
        <title>Complete Genome Sequence of Halotalea alkalilenta IHB B 13600.</title>
        <authorList>
            <person name="Swarnkar M.K."/>
            <person name="Sharma A."/>
            <person name="Kaushal K."/>
            <person name="Soni R."/>
            <person name="Rana S."/>
            <person name="Singh A.K."/>
            <person name="Gulati A."/>
        </authorList>
    </citation>
    <scope>NUCLEOTIDE SEQUENCE [LARGE SCALE GENOMIC DNA]</scope>
    <source>
        <strain evidence="5 6">IHB B 13600</strain>
    </source>
</reference>
<name>A0A172YBD9_9GAMM</name>
<dbReference type="SUPFAM" id="SSF48008">
    <property type="entry name" value="GntR ligand-binding domain-like"/>
    <property type="match status" value="1"/>
</dbReference>
<evidence type="ECO:0000256" key="1">
    <source>
        <dbReference type="ARBA" id="ARBA00023015"/>
    </source>
</evidence>
<dbReference type="AlphaFoldDB" id="A0A172YBD9"/>
<dbReference type="RefSeq" id="WP_064121311.1">
    <property type="nucleotide sequence ID" value="NZ_CP015243.1"/>
</dbReference>
<dbReference type="EMBL" id="CP015243">
    <property type="protein sequence ID" value="ANF56325.1"/>
    <property type="molecule type" value="Genomic_DNA"/>
</dbReference>
<dbReference type="Pfam" id="PF07729">
    <property type="entry name" value="FCD"/>
    <property type="match status" value="1"/>
</dbReference>
<dbReference type="PANTHER" id="PTHR43537">
    <property type="entry name" value="TRANSCRIPTIONAL REGULATOR, GNTR FAMILY"/>
    <property type="match status" value="1"/>
</dbReference>
<evidence type="ECO:0000313" key="5">
    <source>
        <dbReference type="EMBL" id="ANF56325.1"/>
    </source>
</evidence>
<dbReference type="InterPro" id="IPR036390">
    <property type="entry name" value="WH_DNA-bd_sf"/>
</dbReference>
<evidence type="ECO:0000259" key="4">
    <source>
        <dbReference type="PROSITE" id="PS50949"/>
    </source>
</evidence>
<dbReference type="SMART" id="SM00895">
    <property type="entry name" value="FCD"/>
    <property type="match status" value="1"/>
</dbReference>
<dbReference type="PANTHER" id="PTHR43537:SF39">
    <property type="entry name" value="HTH-TYPE TRANSCRIPTIONAL REGULATOR MCBR"/>
    <property type="match status" value="1"/>
</dbReference>
<dbReference type="InterPro" id="IPR036388">
    <property type="entry name" value="WH-like_DNA-bd_sf"/>
</dbReference>
<dbReference type="SMART" id="SM00345">
    <property type="entry name" value="HTH_GNTR"/>
    <property type="match status" value="1"/>
</dbReference>
<dbReference type="Pfam" id="PF00392">
    <property type="entry name" value="GntR"/>
    <property type="match status" value="1"/>
</dbReference>
<dbReference type="InterPro" id="IPR000524">
    <property type="entry name" value="Tscrpt_reg_HTH_GntR"/>
</dbReference>
<accession>A0A172YBD9</accession>
<dbReference type="InterPro" id="IPR008920">
    <property type="entry name" value="TF_FadR/GntR_C"/>
</dbReference>
<keyword evidence="2" id="KW-0238">DNA-binding</keyword>
<dbReference type="GO" id="GO:0003700">
    <property type="term" value="F:DNA-binding transcription factor activity"/>
    <property type="evidence" value="ECO:0007669"/>
    <property type="project" value="InterPro"/>
</dbReference>
<dbReference type="InterPro" id="IPR011711">
    <property type="entry name" value="GntR_C"/>
</dbReference>
<evidence type="ECO:0000256" key="2">
    <source>
        <dbReference type="ARBA" id="ARBA00023125"/>
    </source>
</evidence>
<feature type="domain" description="HTH gntR-type" evidence="4">
    <location>
        <begin position="15"/>
        <end position="82"/>
    </location>
</feature>
<evidence type="ECO:0000256" key="3">
    <source>
        <dbReference type="ARBA" id="ARBA00023163"/>
    </source>
</evidence>
<dbReference type="PROSITE" id="PS50949">
    <property type="entry name" value="HTH_GNTR"/>
    <property type="match status" value="1"/>
</dbReference>
<dbReference type="KEGG" id="haa:A5892_01645"/>
<sequence length="224" mass="24965">MERPNTGRFAQAPKGGLSGYVERTLKQALIEGKLLPGERLVAKDLAAQLDVSPTPVREALLKLVAYGALEISPAQSFQVPVITRAQYAEIALIREAIESLATSHAARVIDTQRIDQLASLDERYKAARRRGKSAEALQLNREFRFCLYEAAQMPILMAQIEQLWLRVGPCLHHIFPIDEDNPFEAHNYDKLVCALREHDSEAAATLIAKAVREGTEIILERLGQ</sequence>